<evidence type="ECO:0000256" key="1">
    <source>
        <dbReference type="SAM" id="Phobius"/>
    </source>
</evidence>
<dbReference type="WBParaSite" id="EVEC_0000026601-mRNA-1">
    <property type="protein sequence ID" value="EVEC_0000026601-mRNA-1"/>
    <property type="gene ID" value="EVEC_0000026601"/>
</dbReference>
<dbReference type="Proteomes" id="UP000274131">
    <property type="component" value="Unassembled WGS sequence"/>
</dbReference>
<name>A0A0N4USX5_ENTVE</name>
<feature type="transmembrane region" description="Helical" evidence="1">
    <location>
        <begin position="37"/>
        <end position="57"/>
    </location>
</feature>
<protein>
    <submittedName>
        <fullName evidence="4">DUF4283 domain-containing protein</fullName>
    </submittedName>
</protein>
<keyword evidence="1" id="KW-1133">Transmembrane helix</keyword>
<reference evidence="2 3" key="2">
    <citation type="submission" date="2018-10" db="EMBL/GenBank/DDBJ databases">
        <authorList>
            <consortium name="Pathogen Informatics"/>
        </authorList>
    </citation>
    <scope>NUCLEOTIDE SEQUENCE [LARGE SCALE GENOMIC DNA]</scope>
</reference>
<sequence length="109" mass="12174">MGFNMSDLPTKTVGSDTFIDNELVLHAEVWVDPATDIPLTIAIVVKGIGLLWVVWSAGLENWLNKSKITVSIRQGTVGTKLDEVTNIPQKFIEEAKVDSDFIYTRRNKL</sequence>
<organism evidence="4">
    <name type="scientific">Enterobius vermicularis</name>
    <name type="common">Human pinworm</name>
    <dbReference type="NCBI Taxonomy" id="51028"/>
    <lineage>
        <taxon>Eukaryota</taxon>
        <taxon>Metazoa</taxon>
        <taxon>Ecdysozoa</taxon>
        <taxon>Nematoda</taxon>
        <taxon>Chromadorea</taxon>
        <taxon>Rhabditida</taxon>
        <taxon>Spirurina</taxon>
        <taxon>Oxyuridomorpha</taxon>
        <taxon>Oxyuroidea</taxon>
        <taxon>Oxyuridae</taxon>
        <taxon>Enterobius</taxon>
    </lineage>
</organism>
<evidence type="ECO:0000313" key="4">
    <source>
        <dbReference type="WBParaSite" id="EVEC_0000026601-mRNA-1"/>
    </source>
</evidence>
<gene>
    <name evidence="2" type="ORF">EVEC_LOCUS190</name>
</gene>
<keyword evidence="3" id="KW-1185">Reference proteome</keyword>
<keyword evidence="1" id="KW-0812">Transmembrane</keyword>
<dbReference type="AlphaFoldDB" id="A0A0N4USX5"/>
<dbReference type="EMBL" id="UXUI01000119">
    <property type="protein sequence ID" value="VDD85047.1"/>
    <property type="molecule type" value="Genomic_DNA"/>
</dbReference>
<accession>A0A0N4USX5</accession>
<evidence type="ECO:0000313" key="2">
    <source>
        <dbReference type="EMBL" id="VDD85047.1"/>
    </source>
</evidence>
<evidence type="ECO:0000313" key="3">
    <source>
        <dbReference type="Proteomes" id="UP000274131"/>
    </source>
</evidence>
<reference evidence="4" key="1">
    <citation type="submission" date="2017-02" db="UniProtKB">
        <authorList>
            <consortium name="WormBaseParasite"/>
        </authorList>
    </citation>
    <scope>IDENTIFICATION</scope>
</reference>
<keyword evidence="1" id="KW-0472">Membrane</keyword>
<proteinExistence type="predicted"/>